<evidence type="ECO:0000313" key="11">
    <source>
        <dbReference type="Proteomes" id="UP000542125"/>
    </source>
</evidence>
<dbReference type="Gene3D" id="3.40.50.2300">
    <property type="match status" value="1"/>
</dbReference>
<name>A0A7Y9LQ45_9BURK</name>
<dbReference type="FunFam" id="3.30.565.10:FF:000006">
    <property type="entry name" value="Sensor histidine kinase WalK"/>
    <property type="match status" value="1"/>
</dbReference>
<dbReference type="Gene3D" id="1.10.287.130">
    <property type="match status" value="1"/>
</dbReference>
<dbReference type="Proteomes" id="UP000542125">
    <property type="component" value="Unassembled WGS sequence"/>
</dbReference>
<dbReference type="CDD" id="cd00075">
    <property type="entry name" value="HATPase"/>
    <property type="match status" value="1"/>
</dbReference>
<dbReference type="Pfam" id="PF00072">
    <property type="entry name" value="Response_reg"/>
    <property type="match status" value="1"/>
</dbReference>
<comment type="catalytic activity">
    <reaction evidence="1">
        <text>ATP + protein L-histidine = ADP + protein N-phospho-L-histidine.</text>
        <dbReference type="EC" id="2.7.13.3"/>
    </reaction>
</comment>
<dbReference type="InterPro" id="IPR036890">
    <property type="entry name" value="HATPase_C_sf"/>
</dbReference>
<dbReference type="PRINTS" id="PR00344">
    <property type="entry name" value="BCTRLSENSOR"/>
</dbReference>
<evidence type="ECO:0000313" key="10">
    <source>
        <dbReference type="EMBL" id="NYE85470.1"/>
    </source>
</evidence>
<evidence type="ECO:0000256" key="5">
    <source>
        <dbReference type="ARBA" id="ARBA00022679"/>
    </source>
</evidence>
<evidence type="ECO:0000256" key="3">
    <source>
        <dbReference type="ARBA" id="ARBA00012438"/>
    </source>
</evidence>
<sequence length="748" mass="79494">MPRVRSSRRPLSLRLLLILLIGAGLLPLALLGIWGIKAVVNQHHADLERATLDMSRALASAVDAEIESTVAALITLSYHPALTADRLEEFYGVTRDAVRARPYWRSVILTDGAGRILFRSSMPFGSNGVRLTDPESLEQVLKEKRPMVGQVREGQFGGLALPVRVPVMTGGQVQYVVSAALLPDRIHEILARQDIPNGWVITVADPHNQRLARAPEHSAFVGKPVTPSLVNLMAGVDTAGNGTALNGDGVESVAGITKLPRWGISVIVGAPTSLLDRALWTALAMYAAALALSLFACLQAARAISRRIIAGINDLQQQAGDLGQGRPVRAHPCGILEIDQLATSLQAASVDRLAVEQQREALLGNLNRSLGSLRVALDQAQQAARAKDHFLAVLGHELRNPLAPIVSTLDLMDLRGGDVYQRERQILRRQATHLHRLVDDLLDVSRIVQGKLSLNTQPVLLNALVARAHESILATVPKRSAPLTLVLPPHDVWVQGDEARLQQLVVNLLGNAVRHSPDAPVQVRVDGSGSTATIVVADAGTGLSADVLEKIFTPFYQAPQSIARSTGGLGLGLTIARSIVDMHGGTITAHSAGLGQGCEFRVDLPLGREAIAAAPSVPWSAPRQAARILVVDDNIDAAATIAEALAVSGHDVRVAHSATAALAMAADFAPAIAVLDIGLPDMDGFTLARRLRASGLPSDLILIAITGYGQLEDRQRAMQAGFDLHLTKPVAIGALLDGIETIRAARAA</sequence>
<evidence type="ECO:0000259" key="9">
    <source>
        <dbReference type="PROSITE" id="PS50110"/>
    </source>
</evidence>
<gene>
    <name evidence="10" type="ORF">FHW18_004777</name>
</gene>
<protein>
    <recommendedName>
        <fullName evidence="3">histidine kinase</fullName>
        <ecNumber evidence="3">2.7.13.3</ecNumber>
    </recommendedName>
</protein>
<dbReference type="InterPro" id="IPR036097">
    <property type="entry name" value="HisK_dim/P_sf"/>
</dbReference>
<organism evidence="10 11">
    <name type="scientific">Pigmentiphaga litoralis</name>
    <dbReference type="NCBI Taxonomy" id="516702"/>
    <lineage>
        <taxon>Bacteria</taxon>
        <taxon>Pseudomonadati</taxon>
        <taxon>Pseudomonadota</taxon>
        <taxon>Betaproteobacteria</taxon>
        <taxon>Burkholderiales</taxon>
        <taxon>Alcaligenaceae</taxon>
        <taxon>Pigmentiphaga</taxon>
    </lineage>
</organism>
<feature type="domain" description="Response regulatory" evidence="9">
    <location>
        <begin position="627"/>
        <end position="743"/>
    </location>
</feature>
<dbReference type="PANTHER" id="PTHR43547:SF2">
    <property type="entry name" value="HYBRID SIGNAL TRANSDUCTION HISTIDINE KINASE C"/>
    <property type="match status" value="1"/>
</dbReference>
<evidence type="ECO:0000256" key="4">
    <source>
        <dbReference type="ARBA" id="ARBA00022553"/>
    </source>
</evidence>
<dbReference type="GO" id="GO:0000155">
    <property type="term" value="F:phosphorelay sensor kinase activity"/>
    <property type="evidence" value="ECO:0007669"/>
    <property type="project" value="InterPro"/>
</dbReference>
<comment type="subcellular location">
    <subcellularLocation>
        <location evidence="2">Cell inner membrane</location>
        <topology evidence="2">Multi-pass membrane protein</topology>
    </subcellularLocation>
</comment>
<evidence type="ECO:0000256" key="1">
    <source>
        <dbReference type="ARBA" id="ARBA00000085"/>
    </source>
</evidence>
<dbReference type="InterPro" id="IPR003661">
    <property type="entry name" value="HisK_dim/P_dom"/>
</dbReference>
<dbReference type="SMART" id="SM00448">
    <property type="entry name" value="REC"/>
    <property type="match status" value="1"/>
</dbReference>
<keyword evidence="6 10" id="KW-0418">Kinase</keyword>
<dbReference type="Gene3D" id="3.30.565.10">
    <property type="entry name" value="Histidine kinase-like ATPase, C-terminal domain"/>
    <property type="match status" value="1"/>
</dbReference>
<dbReference type="PROSITE" id="PS50109">
    <property type="entry name" value="HIS_KIN"/>
    <property type="match status" value="1"/>
</dbReference>
<dbReference type="SUPFAM" id="SSF55874">
    <property type="entry name" value="ATPase domain of HSP90 chaperone/DNA topoisomerase II/histidine kinase"/>
    <property type="match status" value="1"/>
</dbReference>
<dbReference type="PANTHER" id="PTHR43547">
    <property type="entry name" value="TWO-COMPONENT HISTIDINE KINASE"/>
    <property type="match status" value="1"/>
</dbReference>
<dbReference type="InterPro" id="IPR001789">
    <property type="entry name" value="Sig_transdc_resp-reg_receiver"/>
</dbReference>
<dbReference type="InterPro" id="IPR003594">
    <property type="entry name" value="HATPase_dom"/>
</dbReference>
<dbReference type="SUPFAM" id="SSF47384">
    <property type="entry name" value="Homodimeric domain of signal transducing histidine kinase"/>
    <property type="match status" value="1"/>
</dbReference>
<keyword evidence="4 7" id="KW-0597">Phosphoprotein</keyword>
<dbReference type="RefSeq" id="WP_179589416.1">
    <property type="nucleotide sequence ID" value="NZ_JACBYR010000002.1"/>
</dbReference>
<accession>A0A7Y9LQ45</accession>
<evidence type="ECO:0000259" key="8">
    <source>
        <dbReference type="PROSITE" id="PS50109"/>
    </source>
</evidence>
<evidence type="ECO:0000256" key="6">
    <source>
        <dbReference type="ARBA" id="ARBA00022777"/>
    </source>
</evidence>
<comment type="caution">
    <text evidence="10">The sequence shown here is derived from an EMBL/GenBank/DDBJ whole genome shotgun (WGS) entry which is preliminary data.</text>
</comment>
<dbReference type="SMART" id="SM00388">
    <property type="entry name" value="HisKA"/>
    <property type="match status" value="1"/>
</dbReference>
<keyword evidence="11" id="KW-1185">Reference proteome</keyword>
<dbReference type="Pfam" id="PF00512">
    <property type="entry name" value="HisKA"/>
    <property type="match status" value="1"/>
</dbReference>
<keyword evidence="5" id="KW-0808">Transferase</keyword>
<dbReference type="EC" id="2.7.13.3" evidence="3"/>
<dbReference type="SUPFAM" id="SSF52172">
    <property type="entry name" value="CheY-like"/>
    <property type="match status" value="1"/>
</dbReference>
<proteinExistence type="predicted"/>
<dbReference type="CDD" id="cd00082">
    <property type="entry name" value="HisKA"/>
    <property type="match status" value="1"/>
</dbReference>
<evidence type="ECO:0000256" key="7">
    <source>
        <dbReference type="PROSITE-ProRule" id="PRU00169"/>
    </source>
</evidence>
<feature type="domain" description="Histidine kinase" evidence="8">
    <location>
        <begin position="393"/>
        <end position="608"/>
    </location>
</feature>
<dbReference type="Pfam" id="PF02518">
    <property type="entry name" value="HATPase_c"/>
    <property type="match status" value="1"/>
</dbReference>
<evidence type="ECO:0000256" key="2">
    <source>
        <dbReference type="ARBA" id="ARBA00004429"/>
    </source>
</evidence>
<dbReference type="InterPro" id="IPR005467">
    <property type="entry name" value="His_kinase_dom"/>
</dbReference>
<dbReference type="AlphaFoldDB" id="A0A7Y9LQ45"/>
<dbReference type="Gene3D" id="3.30.450.20">
    <property type="entry name" value="PAS domain"/>
    <property type="match status" value="1"/>
</dbReference>
<dbReference type="PROSITE" id="PS50110">
    <property type="entry name" value="RESPONSE_REGULATORY"/>
    <property type="match status" value="1"/>
</dbReference>
<dbReference type="GO" id="GO:0005886">
    <property type="term" value="C:plasma membrane"/>
    <property type="evidence" value="ECO:0007669"/>
    <property type="project" value="UniProtKB-SubCell"/>
</dbReference>
<feature type="modified residue" description="4-aspartylphosphate" evidence="7">
    <location>
        <position position="676"/>
    </location>
</feature>
<reference evidence="10 11" key="1">
    <citation type="submission" date="2020-07" db="EMBL/GenBank/DDBJ databases">
        <title>Genomic Encyclopedia of Type Strains, Phase IV (KMG-V): Genome sequencing to study the core and pangenomes of soil and plant-associated prokaryotes.</title>
        <authorList>
            <person name="Whitman W."/>
        </authorList>
    </citation>
    <scope>NUCLEOTIDE SEQUENCE [LARGE SCALE GENOMIC DNA]</scope>
    <source>
        <strain evidence="10 11">SAS40</strain>
    </source>
</reference>
<dbReference type="SMART" id="SM00387">
    <property type="entry name" value="HATPase_c"/>
    <property type="match status" value="1"/>
</dbReference>
<dbReference type="InterPro" id="IPR011006">
    <property type="entry name" value="CheY-like_superfamily"/>
</dbReference>
<dbReference type="InterPro" id="IPR004358">
    <property type="entry name" value="Sig_transdc_His_kin-like_C"/>
</dbReference>
<dbReference type="EMBL" id="JACBYR010000002">
    <property type="protein sequence ID" value="NYE85470.1"/>
    <property type="molecule type" value="Genomic_DNA"/>
</dbReference>